<dbReference type="GO" id="GO:0005634">
    <property type="term" value="C:nucleus"/>
    <property type="evidence" value="ECO:0007669"/>
    <property type="project" value="TreeGrafter"/>
</dbReference>
<name>A0A835NWH8_9PASS</name>
<reference evidence="3 4" key="2">
    <citation type="journal article" date="2021" name="J. Hered.">
        <title>Feather Gene Expression Elucidates the Developmental Basis of Plumage Iridescence in African Starlings.</title>
        <authorList>
            <person name="Rubenstein D.R."/>
            <person name="Corvelo A."/>
            <person name="MacManes M.D."/>
            <person name="Maia R."/>
            <person name="Narzisi G."/>
            <person name="Rousaki A."/>
            <person name="Vandenabeele P."/>
            <person name="Shawkey M.D."/>
            <person name="Solomon J."/>
        </authorList>
    </citation>
    <scope>NUCLEOTIDE SEQUENCE [LARGE SCALE GENOMIC DNA]</scope>
    <source>
        <strain evidence="3">SS15</strain>
    </source>
</reference>
<dbReference type="Proteomes" id="UP000618051">
    <property type="component" value="Unassembled WGS sequence"/>
</dbReference>
<dbReference type="PANTHER" id="PTHR47831">
    <property type="entry name" value="GENERAL TRANSCRIPTION FACTOR II-I REPEAT DOMAIN-CONTAINING PROTEIN 2"/>
    <property type="match status" value="1"/>
</dbReference>
<dbReference type="PANTHER" id="PTHR47831:SF1">
    <property type="entry name" value="GENERAL TRANSCRIPTION FACTOR II-I REPEAT DOMAIN-CONTAINING PROTEIN 2A-RELATED"/>
    <property type="match status" value="1"/>
</dbReference>
<evidence type="ECO:0000313" key="2">
    <source>
        <dbReference type="EMBL" id="KAG0124673.1"/>
    </source>
</evidence>
<organism evidence="2">
    <name type="scientific">Lamprotornis superbus</name>
    <dbReference type="NCBI Taxonomy" id="245042"/>
    <lineage>
        <taxon>Eukaryota</taxon>
        <taxon>Metazoa</taxon>
        <taxon>Chordata</taxon>
        <taxon>Craniata</taxon>
        <taxon>Vertebrata</taxon>
        <taxon>Euteleostomi</taxon>
        <taxon>Archelosauria</taxon>
        <taxon>Archosauria</taxon>
        <taxon>Dinosauria</taxon>
        <taxon>Saurischia</taxon>
        <taxon>Theropoda</taxon>
        <taxon>Coelurosauria</taxon>
        <taxon>Aves</taxon>
        <taxon>Neognathae</taxon>
        <taxon>Neoaves</taxon>
        <taxon>Telluraves</taxon>
        <taxon>Australaves</taxon>
        <taxon>Passeriformes</taxon>
        <taxon>Sturnidae</taxon>
        <taxon>Lamprotornis</taxon>
    </lineage>
</organism>
<keyword evidence="4" id="KW-1185">Reference proteome</keyword>
<comment type="caution">
    <text evidence="2">The sequence shown here is derived from an EMBL/GenBank/DDBJ whole genome shotgun (WGS) entry which is preliminary data.</text>
</comment>
<reference evidence="3" key="3">
    <citation type="submission" date="2022-01" db="EMBL/GenBank/DDBJ databases">
        <authorList>
            <person name="Rubenstein D.R."/>
        </authorList>
    </citation>
    <scope>NUCLEOTIDE SEQUENCE</scope>
    <source>
        <strain evidence="3">SS15</strain>
        <tissue evidence="3">Liver</tissue>
    </source>
</reference>
<accession>A0A835NWH8</accession>
<dbReference type="OrthoDB" id="9213034at2759"/>
<reference evidence="2" key="1">
    <citation type="submission" date="2020-10" db="EMBL/GenBank/DDBJ databases">
        <title>Feather gene expression reveals the developmental basis of iridescence in African starlings.</title>
        <authorList>
            <person name="Rubenstein D.R."/>
        </authorList>
    </citation>
    <scope>NUCLEOTIDE SEQUENCE</scope>
    <source>
        <strain evidence="2">SS15</strain>
        <tissue evidence="2">Liver</tissue>
    </source>
</reference>
<evidence type="ECO:0000256" key="1">
    <source>
        <dbReference type="SAM" id="MobiDB-lite"/>
    </source>
</evidence>
<dbReference type="InterPro" id="IPR042224">
    <property type="entry name" value="GTF2IRD2"/>
</dbReference>
<proteinExistence type="predicted"/>
<dbReference type="AlphaFoldDB" id="A0A835NWH8"/>
<dbReference type="EMBL" id="JADDUC020000024">
    <property type="protein sequence ID" value="KAI1231948.1"/>
    <property type="molecule type" value="Genomic_DNA"/>
</dbReference>
<sequence length="217" mass="24320">MMRKMAQTIARATSIHVEESLESRMVVTFLMSGLESMCKELAKSKAEIACIGVYERNVFVVGTERGKAFVNSREEIKTDFIEYCVTEEDRVAELQIKKTTPPVNRQTVDTVDVEALRKSVEDFFCCCYGADVTDPSHPSHPVIPPCGSSPPVQVKTEPSKDSETSEDLGISSKMSAVAMKQERDDPNYYQFSTSGNTFTSARRKEKLVFIYVDMNNN</sequence>
<evidence type="ECO:0000313" key="4">
    <source>
        <dbReference type="Proteomes" id="UP000618051"/>
    </source>
</evidence>
<gene>
    <name evidence="3" type="ORF">IHE44_0007590</name>
    <name evidence="2" type="ORF">IHE44_006422</name>
</gene>
<evidence type="ECO:0000313" key="3">
    <source>
        <dbReference type="EMBL" id="KAI1231948.1"/>
    </source>
</evidence>
<dbReference type="EMBL" id="JADDUC010000024">
    <property type="protein sequence ID" value="KAG0124673.1"/>
    <property type="molecule type" value="Genomic_DNA"/>
</dbReference>
<feature type="region of interest" description="Disordered" evidence="1">
    <location>
        <begin position="139"/>
        <end position="170"/>
    </location>
</feature>
<protein>
    <submittedName>
        <fullName evidence="2">Uncharacterized protein</fullName>
    </submittedName>
</protein>